<feature type="domain" description="SnoaL-like" evidence="1">
    <location>
        <begin position="13"/>
        <end position="153"/>
    </location>
</feature>
<dbReference type="RefSeq" id="WP_127787738.1">
    <property type="nucleotide sequence ID" value="NZ_SACL01000003.1"/>
</dbReference>
<dbReference type="OrthoDB" id="5517499at2"/>
<proteinExistence type="predicted"/>
<sequence length="169" mass="19102">MPDSIMMDPRLSALLLRAEVDAFNTDYCATLDAQKLMEWVEFFTEDGFYSVISRENFDSNLPVGLIHCEGKAMVKDRAFALLKTAMFGPRYLRHMVSNLAVDPPRPDGSFAARANYIVFEVLTDRPDARILQVGSFLDEFRRVDGTLKLASRRCIYDTLLVPTALCIPV</sequence>
<organism evidence="2 3">
    <name type="scientific">Rhodovarius crocodyli</name>
    <dbReference type="NCBI Taxonomy" id="1979269"/>
    <lineage>
        <taxon>Bacteria</taxon>
        <taxon>Pseudomonadati</taxon>
        <taxon>Pseudomonadota</taxon>
        <taxon>Alphaproteobacteria</taxon>
        <taxon>Acetobacterales</taxon>
        <taxon>Roseomonadaceae</taxon>
        <taxon>Rhodovarius</taxon>
    </lineage>
</organism>
<protein>
    <submittedName>
        <fullName evidence="2">Ring-hydroxylating dioxygenase subunit beta</fullName>
    </submittedName>
</protein>
<name>A0A437MHI7_9PROT</name>
<dbReference type="Proteomes" id="UP000282957">
    <property type="component" value="Unassembled WGS sequence"/>
</dbReference>
<evidence type="ECO:0000313" key="2">
    <source>
        <dbReference type="EMBL" id="RVT97091.1"/>
    </source>
</evidence>
<accession>A0A437MHI7</accession>
<evidence type="ECO:0000259" key="1">
    <source>
        <dbReference type="Pfam" id="PF13577"/>
    </source>
</evidence>
<dbReference type="SUPFAM" id="SSF54427">
    <property type="entry name" value="NTF2-like"/>
    <property type="match status" value="1"/>
</dbReference>
<keyword evidence="2" id="KW-0223">Dioxygenase</keyword>
<dbReference type="EMBL" id="SACL01000003">
    <property type="protein sequence ID" value="RVT97091.1"/>
    <property type="molecule type" value="Genomic_DNA"/>
</dbReference>
<reference evidence="2 3" key="1">
    <citation type="submission" date="2019-01" db="EMBL/GenBank/DDBJ databases">
        <authorList>
            <person name="Chen W.-M."/>
        </authorList>
    </citation>
    <scope>NUCLEOTIDE SEQUENCE [LARGE SCALE GENOMIC DNA]</scope>
    <source>
        <strain evidence="2 3">CCP-6</strain>
    </source>
</reference>
<gene>
    <name evidence="2" type="ORF">EOD42_11925</name>
</gene>
<dbReference type="GO" id="GO:0051213">
    <property type="term" value="F:dioxygenase activity"/>
    <property type="evidence" value="ECO:0007669"/>
    <property type="project" value="UniProtKB-KW"/>
</dbReference>
<dbReference type="Gene3D" id="3.10.450.50">
    <property type="match status" value="1"/>
</dbReference>
<dbReference type="InterPro" id="IPR032710">
    <property type="entry name" value="NTF2-like_dom_sf"/>
</dbReference>
<keyword evidence="3" id="KW-1185">Reference proteome</keyword>
<dbReference type="Pfam" id="PF13577">
    <property type="entry name" value="SnoaL_4"/>
    <property type="match status" value="1"/>
</dbReference>
<comment type="caution">
    <text evidence="2">The sequence shown here is derived from an EMBL/GenBank/DDBJ whole genome shotgun (WGS) entry which is preliminary data.</text>
</comment>
<evidence type="ECO:0000313" key="3">
    <source>
        <dbReference type="Proteomes" id="UP000282957"/>
    </source>
</evidence>
<keyword evidence="2" id="KW-0560">Oxidoreductase</keyword>
<dbReference type="InterPro" id="IPR037401">
    <property type="entry name" value="SnoaL-like"/>
</dbReference>
<dbReference type="AlphaFoldDB" id="A0A437MHI7"/>